<evidence type="ECO:0000313" key="3">
    <source>
        <dbReference type="Proteomes" id="UP000319576"/>
    </source>
</evidence>
<dbReference type="SUPFAM" id="SSF50969">
    <property type="entry name" value="YVTN repeat-like/Quinoprotein amine dehydrogenase"/>
    <property type="match status" value="1"/>
</dbReference>
<dbReference type="RefSeq" id="WP_145243674.1">
    <property type="nucleotide sequence ID" value="NZ_CP036273.1"/>
</dbReference>
<dbReference type="EMBL" id="CP036273">
    <property type="protein sequence ID" value="QDU23427.1"/>
    <property type="molecule type" value="Genomic_DNA"/>
</dbReference>
<evidence type="ECO:0000256" key="1">
    <source>
        <dbReference type="SAM" id="MobiDB-lite"/>
    </source>
</evidence>
<proteinExistence type="predicted"/>
<keyword evidence="3" id="KW-1185">Reference proteome</keyword>
<dbReference type="Proteomes" id="UP000319576">
    <property type="component" value="Chromosome"/>
</dbReference>
<name>A0A517Y107_9BACT</name>
<dbReference type="PROSITE" id="PS51257">
    <property type="entry name" value="PROKAR_LIPOPROTEIN"/>
    <property type="match status" value="1"/>
</dbReference>
<evidence type="ECO:0008006" key="4">
    <source>
        <dbReference type="Google" id="ProtNLM"/>
    </source>
</evidence>
<sequence length="595" mass="63388">MTSRLLLAAALFVTAVGCGKKPAPEPAAADPEEQPRPRNVNPPPSGERDSSPFAWVSGERDNTPFPKPAQKTDNTPFPQPGQKTDNTPFPQPGQKPKTAPSWTEDEPGVPKDARAARRSIEVKGSEVVAFGPPGCPVMLVGQQVYDLKTFEPVGQLAEKPDQNSRPVLTHDGKMLAVTEKGQNQSDSPVFVYATDTGKTLLTVPAVKGATPDVIAFYGTTHLVVGGRESPVMNVWEIATGKRVGGLTTPNRQVRHGEIVFTPDGSHFAAIMNDKLAVVNGKTGKHAVMATPSGGGPLGARGVFAWVKGMVFSPDGSELALFSINPSPRLLVWNPKGQIVLDAAVPLPKWIGTDAALQWLPDSSGWLVNGAVFDRNTKRVVASARVAFGAAAPPYLVDQSRVVGAFGNESRKLRAAEIPWPQIRESLKAMAAKADADLAPGRPVALDLRLTGVGGNEAETRAALGQALTARLWRDGIPVAAQAPTVLRLKLAEMPGDTLPIYARQSPFDFRGADTGRKATEVKGAAVLELWAAGAAAPVWREALNAGSSRSFREDINDVTIRKSMLEDLGRQLDDLTMPYFLPKNKATLALPAVID</sequence>
<accession>A0A517Y107</accession>
<reference evidence="2 3" key="1">
    <citation type="submission" date="2019-02" db="EMBL/GenBank/DDBJ databases">
        <title>Deep-cultivation of Planctomycetes and their phenomic and genomic characterization uncovers novel biology.</title>
        <authorList>
            <person name="Wiegand S."/>
            <person name="Jogler M."/>
            <person name="Boedeker C."/>
            <person name="Pinto D."/>
            <person name="Vollmers J."/>
            <person name="Rivas-Marin E."/>
            <person name="Kohn T."/>
            <person name="Peeters S.H."/>
            <person name="Heuer A."/>
            <person name="Rast P."/>
            <person name="Oberbeckmann S."/>
            <person name="Bunk B."/>
            <person name="Jeske O."/>
            <person name="Meyerdierks A."/>
            <person name="Storesund J.E."/>
            <person name="Kallscheuer N."/>
            <person name="Luecker S."/>
            <person name="Lage O.M."/>
            <person name="Pohl T."/>
            <person name="Merkel B.J."/>
            <person name="Hornburger P."/>
            <person name="Mueller R.-W."/>
            <person name="Bruemmer F."/>
            <person name="Labrenz M."/>
            <person name="Spormann A.M."/>
            <person name="Op den Camp H."/>
            <person name="Overmann J."/>
            <person name="Amann R."/>
            <person name="Jetten M.S.M."/>
            <person name="Mascher T."/>
            <person name="Medema M.H."/>
            <person name="Devos D.P."/>
            <person name="Kaster A.-K."/>
            <person name="Ovreas L."/>
            <person name="Rohde M."/>
            <person name="Galperin M.Y."/>
            <person name="Jogler C."/>
        </authorList>
    </citation>
    <scope>NUCLEOTIDE SEQUENCE [LARGE SCALE GENOMIC DNA]</scope>
    <source>
        <strain evidence="2 3">ETA_A1</strain>
    </source>
</reference>
<gene>
    <name evidence="2" type="ORF">ETAA1_54270</name>
</gene>
<dbReference type="InterPro" id="IPR015943">
    <property type="entry name" value="WD40/YVTN_repeat-like_dom_sf"/>
</dbReference>
<dbReference type="AlphaFoldDB" id="A0A517Y107"/>
<protein>
    <recommendedName>
        <fullName evidence="4">WD40 repeat domain-containing protein</fullName>
    </recommendedName>
</protein>
<feature type="compositionally biased region" description="Polar residues" evidence="1">
    <location>
        <begin position="71"/>
        <end position="88"/>
    </location>
</feature>
<organism evidence="2 3">
    <name type="scientific">Urbifossiella limnaea</name>
    <dbReference type="NCBI Taxonomy" id="2528023"/>
    <lineage>
        <taxon>Bacteria</taxon>
        <taxon>Pseudomonadati</taxon>
        <taxon>Planctomycetota</taxon>
        <taxon>Planctomycetia</taxon>
        <taxon>Gemmatales</taxon>
        <taxon>Gemmataceae</taxon>
        <taxon>Urbifossiella</taxon>
    </lineage>
</organism>
<dbReference type="OrthoDB" id="208165at2"/>
<dbReference type="InterPro" id="IPR011044">
    <property type="entry name" value="Quino_amine_DH_bsu"/>
</dbReference>
<evidence type="ECO:0000313" key="2">
    <source>
        <dbReference type="EMBL" id="QDU23427.1"/>
    </source>
</evidence>
<dbReference type="KEGG" id="uli:ETAA1_54270"/>
<feature type="region of interest" description="Disordered" evidence="1">
    <location>
        <begin position="15"/>
        <end position="115"/>
    </location>
</feature>
<dbReference type="Gene3D" id="2.130.10.10">
    <property type="entry name" value="YVTN repeat-like/Quinoprotein amine dehydrogenase"/>
    <property type="match status" value="1"/>
</dbReference>